<evidence type="ECO:0000256" key="7">
    <source>
        <dbReference type="ARBA" id="ARBA00022723"/>
    </source>
</evidence>
<dbReference type="RefSeq" id="WP_036097418.1">
    <property type="nucleotide sequence ID" value="NZ_AODF01000018.1"/>
</dbReference>
<evidence type="ECO:0000256" key="13">
    <source>
        <dbReference type="ARBA" id="ARBA00023008"/>
    </source>
</evidence>
<dbReference type="InterPro" id="IPR008250">
    <property type="entry name" value="ATPase_P-typ_transduc_dom_A_sf"/>
</dbReference>
<feature type="transmembrane region" description="Helical" evidence="17">
    <location>
        <begin position="613"/>
        <end position="635"/>
    </location>
</feature>
<dbReference type="NCBIfam" id="TIGR01525">
    <property type="entry name" value="ATPase-IB_hvy"/>
    <property type="match status" value="1"/>
</dbReference>
<dbReference type="InterPro" id="IPR059000">
    <property type="entry name" value="ATPase_P-type_domA"/>
</dbReference>
<feature type="transmembrane region" description="Helical" evidence="17">
    <location>
        <begin position="279"/>
        <end position="298"/>
    </location>
</feature>
<evidence type="ECO:0000256" key="16">
    <source>
        <dbReference type="ARBA" id="ARBA00049289"/>
    </source>
</evidence>
<dbReference type="SFLD" id="SFLDG00002">
    <property type="entry name" value="C1.7:_P-type_atpase_like"/>
    <property type="match status" value="1"/>
</dbReference>
<comment type="caution">
    <text evidence="19">The sequence shown here is derived from an EMBL/GenBank/DDBJ whole genome shotgun (WGS) entry which is preliminary data.</text>
</comment>
<dbReference type="InterPro" id="IPR023299">
    <property type="entry name" value="ATPase_P-typ_cyto_dom_N"/>
</dbReference>
<dbReference type="InterPro" id="IPR027256">
    <property type="entry name" value="P-typ_ATPase_IB"/>
</dbReference>
<evidence type="ECO:0000256" key="10">
    <source>
        <dbReference type="ARBA" id="ARBA00022840"/>
    </source>
</evidence>
<keyword evidence="10 17" id="KW-0067">ATP-binding</keyword>
<keyword evidence="17" id="KW-1003">Cell membrane</keyword>
<reference evidence="19 20" key="1">
    <citation type="journal article" date="2014" name="Int. J. Syst. Evol. Microbiol.">
        <title>Listeria floridensis sp. nov., Listeria aquatica sp. nov., Listeria cornellensis sp. nov., Listeria riparia sp. nov. and Listeria grandensis sp. nov., from agricultural and natural environments.</title>
        <authorList>
            <person name="den Bakker H.C."/>
            <person name="Warchocki S."/>
            <person name="Wright E.M."/>
            <person name="Allred A.F."/>
            <person name="Ahlstrom C."/>
            <person name="Manuel C.S."/>
            <person name="Stasiewicz M.J."/>
            <person name="Burrell A."/>
            <person name="Roof S."/>
            <person name="Strawn L."/>
            <person name="Fortes E.D."/>
            <person name="Nightingale K.K."/>
            <person name="Kephart D."/>
            <person name="Wiedmann M."/>
        </authorList>
    </citation>
    <scope>NUCLEOTIDE SEQUENCE [LARGE SCALE GENOMIC DNA]</scope>
    <source>
        <strain evidence="19 20">FSL S10-1187</strain>
    </source>
</reference>
<keyword evidence="5" id="KW-0597">Phosphoprotein</keyword>
<evidence type="ECO:0000256" key="8">
    <source>
        <dbReference type="ARBA" id="ARBA00022741"/>
    </source>
</evidence>
<dbReference type="PROSITE" id="PS00154">
    <property type="entry name" value="ATPASE_E1_E2"/>
    <property type="match status" value="1"/>
</dbReference>
<feature type="transmembrane region" description="Helical" evidence="17">
    <location>
        <begin position="124"/>
        <end position="141"/>
    </location>
</feature>
<gene>
    <name evidence="19" type="ORF">MFLO_09167</name>
</gene>
<dbReference type="InterPro" id="IPR001757">
    <property type="entry name" value="P_typ_ATPase"/>
</dbReference>
<dbReference type="InterPro" id="IPR023214">
    <property type="entry name" value="HAD_sf"/>
</dbReference>
<comment type="similarity">
    <text evidence="2 17">Belongs to the cation transport ATPase (P-type) (TC 3.A.3) family. Type IB subfamily.</text>
</comment>
<sequence>MEMDHKMMDHEHQHGGGATGGMMMDHGDLKKRFFGSLILTIPILLLSSMTEMLFGIEIRFTGSDILLFVLATILFFYGGWPFLKGMIGELKGKSPAMMTLISLAVITSYLYSTVVLFTTNGMNYFFELATLIDIMLLGHWIEMNAIMKAGNALSKMAELLPKEAHLIEENGTVRDVALQGVGLRQRLLVKEGEKIPADGKIVKGATHINEAMLTGESKAVEKQSGDEVIAGSINGNSVIEIEVSRTGEDSYLSQIIKLVSDAEKQKSRTENLSDSAAKLLFYIALAAGIITFIVWFILSSNWAEAVNRAVTVLIIACPHALGLAIPLVVAKSTSLSAKNGLLVRKRNALEEARLVNTIAFDKTGTLTEGEFRVTNLEAENELDFLRVFASLEAQMSHPIATSIVALAEKRGIALQAAENVTALPGVGLKGDVDGKLYKVVNTRYLEGHLSEVEQIRARELSAAGKTVSFLLSGEKVLGFVAVADEIRKSAKETVSGLHAMAKKAMMLTGDTKGVAEKIGTLLGIDYVEAELLPEDKARVVKEFEERKEKIMMVGDGVNDSPALAASSVGVAIGAGTDVALETADVILSKNNPKDVLYLIRLSRATYKKMMQNLWWGAGYNVVAIPLAAGVLAPIGVILSPAIGAVLMSLSTVIVALNAMTLRVKE</sequence>
<evidence type="ECO:0000259" key="18">
    <source>
        <dbReference type="Pfam" id="PF00122"/>
    </source>
</evidence>
<dbReference type="SUPFAM" id="SSF81665">
    <property type="entry name" value="Calcium ATPase, transmembrane domain M"/>
    <property type="match status" value="1"/>
</dbReference>
<dbReference type="Proteomes" id="UP000019249">
    <property type="component" value="Unassembled WGS sequence"/>
</dbReference>
<feature type="transmembrane region" description="Helical" evidence="17">
    <location>
        <begin position="310"/>
        <end position="330"/>
    </location>
</feature>
<keyword evidence="12 17" id="KW-1133">Transmembrane helix</keyword>
<dbReference type="InterPro" id="IPR023298">
    <property type="entry name" value="ATPase_P-typ_TM_dom_sf"/>
</dbReference>
<feature type="transmembrane region" description="Helical" evidence="17">
    <location>
        <begin position="641"/>
        <end position="661"/>
    </location>
</feature>
<evidence type="ECO:0000256" key="17">
    <source>
        <dbReference type="RuleBase" id="RU362081"/>
    </source>
</evidence>
<dbReference type="InterPro" id="IPR044492">
    <property type="entry name" value="P_typ_ATPase_HD_dom"/>
</dbReference>
<dbReference type="PANTHER" id="PTHR43520">
    <property type="entry name" value="ATP7, ISOFORM B"/>
    <property type="match status" value="1"/>
</dbReference>
<dbReference type="SFLD" id="SFLDS00003">
    <property type="entry name" value="Haloacid_Dehalogenase"/>
    <property type="match status" value="1"/>
</dbReference>
<dbReference type="PANTHER" id="PTHR43520:SF8">
    <property type="entry name" value="P-TYPE CU(+) TRANSPORTER"/>
    <property type="match status" value="1"/>
</dbReference>
<evidence type="ECO:0000256" key="9">
    <source>
        <dbReference type="ARBA" id="ARBA00022796"/>
    </source>
</evidence>
<feature type="transmembrane region" description="Helical" evidence="17">
    <location>
        <begin position="95"/>
        <end position="118"/>
    </location>
</feature>
<feature type="transmembrane region" description="Helical" evidence="17">
    <location>
        <begin position="65"/>
        <end position="83"/>
    </location>
</feature>
<comment type="catalytic activity">
    <reaction evidence="16">
        <text>Cu(+)(in) + ATP + H2O = Cu(+)(out) + ADP + phosphate + H(+)</text>
        <dbReference type="Rhea" id="RHEA:25792"/>
        <dbReference type="ChEBI" id="CHEBI:15377"/>
        <dbReference type="ChEBI" id="CHEBI:15378"/>
        <dbReference type="ChEBI" id="CHEBI:30616"/>
        <dbReference type="ChEBI" id="CHEBI:43474"/>
        <dbReference type="ChEBI" id="CHEBI:49552"/>
        <dbReference type="ChEBI" id="CHEBI:456216"/>
        <dbReference type="EC" id="7.2.2.8"/>
    </reaction>
</comment>
<dbReference type="NCBIfam" id="TIGR01494">
    <property type="entry name" value="ATPase_P-type"/>
    <property type="match status" value="1"/>
</dbReference>
<dbReference type="PRINTS" id="PR00943">
    <property type="entry name" value="CUATPASE"/>
</dbReference>
<keyword evidence="9" id="KW-0187">Copper transport</keyword>
<keyword evidence="4" id="KW-0813">Transport</keyword>
<dbReference type="SFLD" id="SFLDF00027">
    <property type="entry name" value="p-type_atpase"/>
    <property type="match status" value="1"/>
</dbReference>
<protein>
    <recommendedName>
        <fullName evidence="3">P-type Cu(+) transporter</fullName>
        <ecNumber evidence="3">7.2.2.8</ecNumber>
    </recommendedName>
</protein>
<comment type="subcellular location">
    <subcellularLocation>
        <location evidence="17">Cell membrane</location>
    </subcellularLocation>
    <subcellularLocation>
        <location evidence="1">Endomembrane system</location>
        <topology evidence="1">Multi-pass membrane protein</topology>
    </subcellularLocation>
</comment>
<evidence type="ECO:0000256" key="3">
    <source>
        <dbReference type="ARBA" id="ARBA00012517"/>
    </source>
</evidence>
<dbReference type="NCBIfam" id="TIGR01511">
    <property type="entry name" value="ATPase-IB1_Cu"/>
    <property type="match status" value="1"/>
</dbReference>
<dbReference type="Gene3D" id="3.40.50.1000">
    <property type="entry name" value="HAD superfamily/HAD-like"/>
    <property type="match status" value="1"/>
</dbReference>
<dbReference type="PRINTS" id="PR00119">
    <property type="entry name" value="CATATPASE"/>
</dbReference>
<keyword evidence="7 17" id="KW-0479">Metal-binding</keyword>
<feature type="domain" description="P-type ATPase A" evidence="18">
    <location>
        <begin position="158"/>
        <end position="259"/>
    </location>
</feature>
<dbReference type="SUPFAM" id="SSF81653">
    <property type="entry name" value="Calcium ATPase, transduction domain A"/>
    <property type="match status" value="1"/>
</dbReference>
<dbReference type="EC" id="7.2.2.8" evidence="3"/>
<dbReference type="EMBL" id="AODF01000018">
    <property type="protein sequence ID" value="EUJ31382.1"/>
    <property type="molecule type" value="Genomic_DNA"/>
</dbReference>
<evidence type="ECO:0000256" key="5">
    <source>
        <dbReference type="ARBA" id="ARBA00022553"/>
    </source>
</evidence>
<dbReference type="Gene3D" id="2.70.150.10">
    <property type="entry name" value="Calcium-transporting ATPase, cytoplasmic transduction domain A"/>
    <property type="match status" value="1"/>
</dbReference>
<evidence type="ECO:0000256" key="11">
    <source>
        <dbReference type="ARBA" id="ARBA00022967"/>
    </source>
</evidence>
<evidence type="ECO:0000256" key="14">
    <source>
        <dbReference type="ARBA" id="ARBA00023065"/>
    </source>
</evidence>
<keyword evidence="14" id="KW-0406">Ion transport</keyword>
<dbReference type="InterPro" id="IPR036412">
    <property type="entry name" value="HAD-like_sf"/>
</dbReference>
<keyword evidence="13" id="KW-0186">Copper</keyword>
<name>A0ABP3AZY1_9LIST</name>
<dbReference type="Pfam" id="PF00122">
    <property type="entry name" value="E1-E2_ATPase"/>
    <property type="match status" value="1"/>
</dbReference>
<evidence type="ECO:0000313" key="19">
    <source>
        <dbReference type="EMBL" id="EUJ31382.1"/>
    </source>
</evidence>
<evidence type="ECO:0000256" key="4">
    <source>
        <dbReference type="ARBA" id="ARBA00022448"/>
    </source>
</evidence>
<evidence type="ECO:0000256" key="12">
    <source>
        <dbReference type="ARBA" id="ARBA00022989"/>
    </source>
</evidence>
<proteinExistence type="inferred from homology"/>
<evidence type="ECO:0000256" key="6">
    <source>
        <dbReference type="ARBA" id="ARBA00022692"/>
    </source>
</evidence>
<keyword evidence="15 17" id="KW-0472">Membrane</keyword>
<evidence type="ECO:0000313" key="20">
    <source>
        <dbReference type="Proteomes" id="UP000019249"/>
    </source>
</evidence>
<feature type="transmembrane region" description="Helical" evidence="17">
    <location>
        <begin position="33"/>
        <end position="53"/>
    </location>
</feature>
<organism evidence="19 20">
    <name type="scientific">Listeria floridensis FSL S10-1187</name>
    <dbReference type="NCBI Taxonomy" id="1265817"/>
    <lineage>
        <taxon>Bacteria</taxon>
        <taxon>Bacillati</taxon>
        <taxon>Bacillota</taxon>
        <taxon>Bacilli</taxon>
        <taxon>Bacillales</taxon>
        <taxon>Listeriaceae</taxon>
        <taxon>Listeria</taxon>
    </lineage>
</organism>
<dbReference type="InterPro" id="IPR018303">
    <property type="entry name" value="ATPase_P-typ_P_site"/>
</dbReference>
<evidence type="ECO:0000256" key="1">
    <source>
        <dbReference type="ARBA" id="ARBA00004127"/>
    </source>
</evidence>
<keyword evidence="8 17" id="KW-0547">Nucleotide-binding</keyword>
<keyword evidence="11" id="KW-1278">Translocase</keyword>
<dbReference type="SUPFAM" id="SSF56784">
    <property type="entry name" value="HAD-like"/>
    <property type="match status" value="1"/>
</dbReference>
<dbReference type="Gene3D" id="3.40.1110.10">
    <property type="entry name" value="Calcium-transporting ATPase, cytoplasmic domain N"/>
    <property type="match status" value="1"/>
</dbReference>
<keyword evidence="20" id="KW-1185">Reference proteome</keyword>
<evidence type="ECO:0000256" key="15">
    <source>
        <dbReference type="ARBA" id="ARBA00023136"/>
    </source>
</evidence>
<accession>A0ABP3AZY1</accession>
<evidence type="ECO:0000256" key="2">
    <source>
        <dbReference type="ARBA" id="ARBA00006024"/>
    </source>
</evidence>
<keyword evidence="6 17" id="KW-0812">Transmembrane</keyword>
<dbReference type="Pfam" id="PF00702">
    <property type="entry name" value="Hydrolase"/>
    <property type="match status" value="1"/>
</dbReference>